<feature type="transmembrane region" description="Helical" evidence="1">
    <location>
        <begin position="218"/>
        <end position="238"/>
    </location>
</feature>
<comment type="caution">
    <text evidence="3">The sequence shown here is derived from an EMBL/GenBank/DDBJ whole genome shotgun (WGS) entry which is preliminary data.</text>
</comment>
<dbReference type="EMBL" id="JAUCMV010000004">
    <property type="protein sequence ID" value="KAK0402333.1"/>
    <property type="molecule type" value="Genomic_DNA"/>
</dbReference>
<feature type="transmembrane region" description="Helical" evidence="1">
    <location>
        <begin position="141"/>
        <end position="163"/>
    </location>
</feature>
<dbReference type="PANTHER" id="PTHR23017">
    <property type="entry name" value="SERPENTINE RECEPTOR, CLASS X"/>
    <property type="match status" value="1"/>
</dbReference>
<protein>
    <recommendedName>
        <fullName evidence="2">7TM GPCR serpentine receptor class x (Srx) domain-containing protein</fullName>
    </recommendedName>
</protein>
<gene>
    <name evidence="3" type="ORF">QR680_016276</name>
</gene>
<dbReference type="SUPFAM" id="SSF81321">
    <property type="entry name" value="Family A G protein-coupled receptor-like"/>
    <property type="match status" value="1"/>
</dbReference>
<organism evidence="3 4">
    <name type="scientific">Steinernema hermaphroditum</name>
    <dbReference type="NCBI Taxonomy" id="289476"/>
    <lineage>
        <taxon>Eukaryota</taxon>
        <taxon>Metazoa</taxon>
        <taxon>Ecdysozoa</taxon>
        <taxon>Nematoda</taxon>
        <taxon>Chromadorea</taxon>
        <taxon>Rhabditida</taxon>
        <taxon>Tylenchina</taxon>
        <taxon>Panagrolaimomorpha</taxon>
        <taxon>Strongyloidoidea</taxon>
        <taxon>Steinernematidae</taxon>
        <taxon>Steinernema</taxon>
    </lineage>
</organism>
<feature type="transmembrane region" description="Helical" evidence="1">
    <location>
        <begin position="184"/>
        <end position="206"/>
    </location>
</feature>
<dbReference type="AlphaFoldDB" id="A0AA39LM65"/>
<keyword evidence="1" id="KW-0812">Transmembrane</keyword>
<keyword evidence="4" id="KW-1185">Reference proteome</keyword>
<dbReference type="Pfam" id="PF10328">
    <property type="entry name" value="7TM_GPCR_Srx"/>
    <property type="match status" value="1"/>
</dbReference>
<keyword evidence="1" id="KW-1133">Transmembrane helix</keyword>
<name>A0AA39LM65_9BILA</name>
<evidence type="ECO:0000313" key="3">
    <source>
        <dbReference type="EMBL" id="KAK0402333.1"/>
    </source>
</evidence>
<feature type="transmembrane region" description="Helical" evidence="1">
    <location>
        <begin position="27"/>
        <end position="50"/>
    </location>
</feature>
<dbReference type="PANTHER" id="PTHR23017:SF3">
    <property type="entry name" value="G-PROTEIN COUPLED RECEPTORS FAMILY 1 PROFILE DOMAIN-CONTAINING PROTEIN"/>
    <property type="match status" value="1"/>
</dbReference>
<sequence>MSSCGNVSFVFGCELQGKGYVTQTDTIVGSLIWLLAIAAVCLGIYNVYLIKKISIFHNSFGWFWACRTVGEIGSNAVHVIYSGPITLLQLNTIPPMTGVLIFVVGYYFACYACVMHQVVSLNRTIAVCAPLRYTTLFRKTVCAILSGYCAVVVFIAISLYLLVPCNMKGQLGKANVAMRRNVRFFFQTSIQNFTMMIALTMIVVVNNQPSPNGIYMNVLGFITIIITHINNAMALILFNPEVRARFRMQLHVAPFSTVLSGTNVFSGVFSRVT</sequence>
<proteinExistence type="predicted"/>
<accession>A0AA39LM65</accession>
<evidence type="ECO:0000313" key="4">
    <source>
        <dbReference type="Proteomes" id="UP001175271"/>
    </source>
</evidence>
<keyword evidence="1" id="KW-0472">Membrane</keyword>
<feature type="domain" description="7TM GPCR serpentine receptor class x (Srx)" evidence="2">
    <location>
        <begin position="43"/>
        <end position="167"/>
    </location>
</feature>
<reference evidence="3" key="1">
    <citation type="submission" date="2023-06" db="EMBL/GenBank/DDBJ databases">
        <title>Genomic analysis of the entomopathogenic nematode Steinernema hermaphroditum.</title>
        <authorList>
            <person name="Schwarz E.M."/>
            <person name="Heppert J.K."/>
            <person name="Baniya A."/>
            <person name="Schwartz H.T."/>
            <person name="Tan C.-H."/>
            <person name="Antoshechkin I."/>
            <person name="Sternberg P.W."/>
            <person name="Goodrich-Blair H."/>
            <person name="Dillman A.R."/>
        </authorList>
    </citation>
    <scope>NUCLEOTIDE SEQUENCE</scope>
    <source>
        <strain evidence="3">PS9179</strain>
        <tissue evidence="3">Whole animal</tissue>
    </source>
</reference>
<evidence type="ECO:0000259" key="2">
    <source>
        <dbReference type="Pfam" id="PF10328"/>
    </source>
</evidence>
<evidence type="ECO:0000256" key="1">
    <source>
        <dbReference type="SAM" id="Phobius"/>
    </source>
</evidence>
<dbReference type="Proteomes" id="UP001175271">
    <property type="component" value="Unassembled WGS sequence"/>
</dbReference>
<feature type="transmembrane region" description="Helical" evidence="1">
    <location>
        <begin position="99"/>
        <end position="121"/>
    </location>
</feature>
<dbReference type="InterPro" id="IPR019430">
    <property type="entry name" value="7TM_GPCR_serpentine_rcpt_Srx"/>
</dbReference>